<reference evidence="1 2" key="1">
    <citation type="submission" date="2017-08" db="EMBL/GenBank/DDBJ databases">
        <authorList>
            <person name="Park S.-J."/>
            <person name="Kim H."/>
        </authorList>
    </citation>
    <scope>NUCLEOTIDE SEQUENCE [LARGE SCALE GENOMIC DNA]</scope>
    <source>
        <strain evidence="2">ye3</strain>
    </source>
</reference>
<name>A0A410GAK4_9BURK</name>
<evidence type="ECO:0000313" key="2">
    <source>
        <dbReference type="Proteomes" id="UP000283474"/>
    </source>
</evidence>
<dbReference type="EMBL" id="CP022987">
    <property type="protein sequence ID" value="QAA93255.1"/>
    <property type="molecule type" value="Genomic_DNA"/>
</dbReference>
<gene>
    <name evidence="1" type="ORF">CKA81_04945</name>
</gene>
<sequence length="216" mass="23246">MWALWPTPANAALQESLQQQIGRFAVPGASWQAVQTIRLSGVRLQYAQFSSSESPLTVVRALSDHATVFQRVLTTRGAIILSGLGAGQHWLAEIHAHAAGTTGRVSALPLGRDAKSAHGHAPTVPYEWLPSGAATRFSYHDADVAGNVLQHIFSIPMPADAVSAYVSERLRTDGWVIDPLLASASGHNAWHRRGKQLVLGAATHGEASMLYVYQQQ</sequence>
<accession>A0A410GAK4</accession>
<dbReference type="KEGG" id="pus:CKA81_04945"/>
<keyword evidence="2" id="KW-1185">Reference proteome</keyword>
<dbReference type="Proteomes" id="UP000283474">
    <property type="component" value="Chromosome"/>
</dbReference>
<proteinExistence type="predicted"/>
<organism evidence="1 2">
    <name type="scientific">Pollutimonas thiosulfatoxidans</name>
    <dbReference type="NCBI Taxonomy" id="2028345"/>
    <lineage>
        <taxon>Bacteria</taxon>
        <taxon>Pseudomonadati</taxon>
        <taxon>Pseudomonadota</taxon>
        <taxon>Betaproteobacteria</taxon>
        <taxon>Burkholderiales</taxon>
        <taxon>Alcaligenaceae</taxon>
        <taxon>Pollutimonas</taxon>
    </lineage>
</organism>
<evidence type="ECO:0000313" key="1">
    <source>
        <dbReference type="EMBL" id="QAA93255.1"/>
    </source>
</evidence>
<dbReference type="AlphaFoldDB" id="A0A410GAK4"/>
<protein>
    <submittedName>
        <fullName evidence="1">Uncharacterized protein</fullName>
    </submittedName>
</protein>